<organism evidence="2 3">
    <name type="scientific">Tripterygium wilfordii</name>
    <name type="common">Thunder God vine</name>
    <dbReference type="NCBI Taxonomy" id="458696"/>
    <lineage>
        <taxon>Eukaryota</taxon>
        <taxon>Viridiplantae</taxon>
        <taxon>Streptophyta</taxon>
        <taxon>Embryophyta</taxon>
        <taxon>Tracheophyta</taxon>
        <taxon>Spermatophyta</taxon>
        <taxon>Magnoliopsida</taxon>
        <taxon>eudicotyledons</taxon>
        <taxon>Gunneridae</taxon>
        <taxon>Pentapetalae</taxon>
        <taxon>rosids</taxon>
        <taxon>fabids</taxon>
        <taxon>Celastrales</taxon>
        <taxon>Celastraceae</taxon>
        <taxon>Tripterygium</taxon>
    </lineage>
</organism>
<dbReference type="GO" id="GO:0005635">
    <property type="term" value="C:nuclear envelope"/>
    <property type="evidence" value="ECO:0007669"/>
    <property type="project" value="TreeGrafter"/>
</dbReference>
<keyword evidence="3" id="KW-1185">Reference proteome</keyword>
<feature type="compositionally biased region" description="Polar residues" evidence="1">
    <location>
        <begin position="674"/>
        <end position="684"/>
    </location>
</feature>
<dbReference type="FunCoup" id="A0A7J7DTH4">
    <property type="interactions" value="2308"/>
</dbReference>
<gene>
    <name evidence="2" type="ORF">HS088_TW04G01587</name>
</gene>
<dbReference type="PANTHER" id="PTHR33416:SF18">
    <property type="entry name" value="NUCLEOPORIN-LIKE PROTEIN"/>
    <property type="match status" value="1"/>
</dbReference>
<evidence type="ECO:0000313" key="3">
    <source>
        <dbReference type="Proteomes" id="UP000593562"/>
    </source>
</evidence>
<protein>
    <recommendedName>
        <fullName evidence="4">Nuclear pore complex protein NUP1</fullName>
    </recommendedName>
</protein>
<proteinExistence type="predicted"/>
<feature type="compositionally biased region" description="Polar residues" evidence="1">
    <location>
        <begin position="1"/>
        <end position="11"/>
    </location>
</feature>
<dbReference type="Proteomes" id="UP000593562">
    <property type="component" value="Unassembled WGS sequence"/>
</dbReference>
<name>A0A7J7DTH4_TRIWF</name>
<dbReference type="AlphaFoldDB" id="A0A7J7DTH4"/>
<evidence type="ECO:0000313" key="2">
    <source>
        <dbReference type="EMBL" id="KAF5749617.1"/>
    </source>
</evidence>
<sequence>MERDAATTSSRPDVPVEARGAGGKLRRPLARRPPSTPYARPQQNGAQKGWWFARLVDPARRIITGGATLVFPSLFSNSASLDALPVSSSQQHHDDLDTDVEQNSVADNHNSKLGLSSSTRVEGPKRAVERSKSSSHVERLEQGRRSDLSDDNGLSEIEQLMEDKSFSTDEINRLIEIMNSRTVDLPHAKQEIKSSSMAAEQDARGAPIDLKNAGTSSEEKLEILNKATWITSTPLPQSILRDEVGASPIDIARAYMEKRTSGMDCGSIKLFPEDGSAQSHSDEFALRPYSPSPFPNPSPCWPGARVQDQRDNVTPRSQRGRFGLQSFPRTPYSRSIYSKSRSKLMQLPRDGNREMNMPSTPLQQSQSPIYGKLQSRNNDLVDDHESVGPIRRTPRKYSTAARPKSSMSGPLQVDNFHFSEAIFPTVKRTMGTGEKTGALKFQLADWKPQGSEVDAAVVHPHSSQMAKKILEHLERNPATPTDKSAEIQRVTTWNKQHSSDVTAVIPNKRNGSMHLGGFDFSGNKQQVFKQNSHWSENKGDSLFKVPPPRETYDKVMGAVKLKSSASDIKDGNEITNLGDDAEPTQEFWKSQDSQVKSAAEDVSRIASNGASSEVLNAWNSISQPSTAGSKPVLPSICVTKPEQRWMFSSDNSSGFTFPVSSSHGTISEPPTPSVMPSSTASGQLQPKEGSSVAAYSFGTKKSDPALVFSFPSTSNAAAVHDPSPNLQFSFGSETSARISFSSFGKDAICH</sequence>
<evidence type="ECO:0008006" key="4">
    <source>
        <dbReference type="Google" id="ProtNLM"/>
    </source>
</evidence>
<comment type="caution">
    <text evidence="2">The sequence shown here is derived from an EMBL/GenBank/DDBJ whole genome shotgun (WGS) entry which is preliminary data.</text>
</comment>
<feature type="compositionally biased region" description="Basic and acidic residues" evidence="1">
    <location>
        <begin position="122"/>
        <end position="148"/>
    </location>
</feature>
<feature type="region of interest" description="Disordered" evidence="1">
    <location>
        <begin position="658"/>
        <end position="686"/>
    </location>
</feature>
<feature type="region of interest" description="Disordered" evidence="1">
    <location>
        <begin position="379"/>
        <end position="408"/>
    </location>
</feature>
<reference evidence="2 3" key="1">
    <citation type="journal article" date="2020" name="Nat. Commun.">
        <title>Genome of Tripterygium wilfordii and identification of cytochrome P450 involved in triptolide biosynthesis.</title>
        <authorList>
            <person name="Tu L."/>
            <person name="Su P."/>
            <person name="Zhang Z."/>
            <person name="Gao L."/>
            <person name="Wang J."/>
            <person name="Hu T."/>
            <person name="Zhou J."/>
            <person name="Zhang Y."/>
            <person name="Zhao Y."/>
            <person name="Liu Y."/>
            <person name="Song Y."/>
            <person name="Tong Y."/>
            <person name="Lu Y."/>
            <person name="Yang J."/>
            <person name="Xu C."/>
            <person name="Jia M."/>
            <person name="Peters R.J."/>
            <person name="Huang L."/>
            <person name="Gao W."/>
        </authorList>
    </citation>
    <scope>NUCLEOTIDE SEQUENCE [LARGE SCALE GENOMIC DNA]</scope>
    <source>
        <strain evidence="3">cv. XIE 37</strain>
        <tissue evidence="2">Leaf</tissue>
    </source>
</reference>
<evidence type="ECO:0000256" key="1">
    <source>
        <dbReference type="SAM" id="MobiDB-lite"/>
    </source>
</evidence>
<dbReference type="GO" id="GO:0071763">
    <property type="term" value="P:nuclear membrane organization"/>
    <property type="evidence" value="ECO:0007669"/>
    <property type="project" value="TreeGrafter"/>
</dbReference>
<dbReference type="PANTHER" id="PTHR33416">
    <property type="entry name" value="NUCLEAR PORE COMPLEX PROTEIN NUP1"/>
    <property type="match status" value="1"/>
</dbReference>
<dbReference type="OrthoDB" id="653151at2759"/>
<dbReference type="EMBL" id="JAAARO010000004">
    <property type="protein sequence ID" value="KAF5749617.1"/>
    <property type="molecule type" value="Genomic_DNA"/>
</dbReference>
<dbReference type="InParanoid" id="A0A7J7DTH4"/>
<accession>A0A7J7DTH4</accession>
<feature type="region of interest" description="Disordered" evidence="1">
    <location>
        <begin position="102"/>
        <end position="153"/>
    </location>
</feature>
<feature type="compositionally biased region" description="Polar residues" evidence="1">
    <location>
        <begin position="102"/>
        <end position="120"/>
    </location>
</feature>
<feature type="region of interest" description="Disordered" evidence="1">
    <location>
        <begin position="1"/>
        <end position="44"/>
    </location>
</feature>